<evidence type="ECO:0000313" key="3">
    <source>
        <dbReference type="Proteomes" id="UP000254326"/>
    </source>
</evidence>
<organism evidence="2 3">
    <name type="scientific">Marinomonas piezotolerans</name>
    <dbReference type="NCBI Taxonomy" id="2213058"/>
    <lineage>
        <taxon>Bacteria</taxon>
        <taxon>Pseudomonadati</taxon>
        <taxon>Pseudomonadota</taxon>
        <taxon>Gammaproteobacteria</taxon>
        <taxon>Oceanospirillales</taxon>
        <taxon>Oceanospirillaceae</taxon>
        <taxon>Marinomonas</taxon>
    </lineage>
</organism>
<feature type="transmembrane region" description="Helical" evidence="1">
    <location>
        <begin position="47"/>
        <end position="69"/>
    </location>
</feature>
<accession>A0A370UA71</accession>
<evidence type="ECO:0000256" key="1">
    <source>
        <dbReference type="SAM" id="Phobius"/>
    </source>
</evidence>
<dbReference type="AlphaFoldDB" id="A0A370UA71"/>
<keyword evidence="1" id="KW-0472">Membrane</keyword>
<name>A0A370UA71_9GAMM</name>
<keyword evidence="3" id="KW-1185">Reference proteome</keyword>
<feature type="transmembrane region" description="Helical" evidence="1">
    <location>
        <begin position="6"/>
        <end position="35"/>
    </location>
</feature>
<gene>
    <name evidence="2" type="ORF">DN730_09695</name>
</gene>
<keyword evidence="1" id="KW-1133">Transmembrane helix</keyword>
<comment type="caution">
    <text evidence="2">The sequence shown here is derived from an EMBL/GenBank/DDBJ whole genome shotgun (WGS) entry which is preliminary data.</text>
</comment>
<keyword evidence="1" id="KW-0812">Transmembrane</keyword>
<dbReference type="EMBL" id="QKRA01000003">
    <property type="protein sequence ID" value="RDL44648.1"/>
    <property type="molecule type" value="Genomic_DNA"/>
</dbReference>
<dbReference type="Proteomes" id="UP000254326">
    <property type="component" value="Unassembled WGS sequence"/>
</dbReference>
<evidence type="ECO:0000313" key="2">
    <source>
        <dbReference type="EMBL" id="RDL44648.1"/>
    </source>
</evidence>
<protein>
    <submittedName>
        <fullName evidence="2">Uncharacterized protein</fullName>
    </submittedName>
</protein>
<sequence>MRSVFYILAVWAAIELYGFAALAFALTLFLLALPIAGRDNKLATKGAVFSFTIILMFSVKMTFIATQVLQS</sequence>
<reference evidence="2 3" key="1">
    <citation type="submission" date="2018-06" db="EMBL/GenBank/DDBJ databases">
        <title>Marinomonas sp. YLB-05 draft genome sequence.</title>
        <authorList>
            <person name="Yu L."/>
            <person name="Tang X."/>
        </authorList>
    </citation>
    <scope>NUCLEOTIDE SEQUENCE [LARGE SCALE GENOMIC DNA]</scope>
    <source>
        <strain evidence="2 3">YLB-05</strain>
    </source>
</reference>
<dbReference type="RefSeq" id="WP_115467911.1">
    <property type="nucleotide sequence ID" value="NZ_QKRA01000003.1"/>
</dbReference>
<proteinExistence type="predicted"/>